<keyword evidence="2" id="KW-0732">Signal</keyword>
<name>A0A0C2XDR7_AMAMK</name>
<protein>
    <submittedName>
        <fullName evidence="3">Uncharacterized protein</fullName>
    </submittedName>
</protein>
<dbReference type="EMBL" id="KN818233">
    <property type="protein sequence ID" value="KIL66988.1"/>
    <property type="molecule type" value="Genomic_DNA"/>
</dbReference>
<feature type="compositionally biased region" description="Basic and acidic residues" evidence="1">
    <location>
        <begin position="107"/>
        <end position="124"/>
    </location>
</feature>
<evidence type="ECO:0000313" key="3">
    <source>
        <dbReference type="EMBL" id="KIL66988.1"/>
    </source>
</evidence>
<organism evidence="3 4">
    <name type="scientific">Amanita muscaria (strain Koide BX008)</name>
    <dbReference type="NCBI Taxonomy" id="946122"/>
    <lineage>
        <taxon>Eukaryota</taxon>
        <taxon>Fungi</taxon>
        <taxon>Dikarya</taxon>
        <taxon>Basidiomycota</taxon>
        <taxon>Agaricomycotina</taxon>
        <taxon>Agaricomycetes</taxon>
        <taxon>Agaricomycetidae</taxon>
        <taxon>Agaricales</taxon>
        <taxon>Pluteineae</taxon>
        <taxon>Amanitaceae</taxon>
        <taxon>Amanita</taxon>
    </lineage>
</organism>
<accession>A0A0C2XDR7</accession>
<feature type="chain" id="PRO_5002158655" evidence="2">
    <location>
        <begin position="21"/>
        <end position="203"/>
    </location>
</feature>
<dbReference type="HOGENOM" id="CLU_1348621_0_0_1"/>
<keyword evidence="4" id="KW-1185">Reference proteome</keyword>
<gene>
    <name evidence="3" type="ORF">M378DRAFT_9682</name>
</gene>
<dbReference type="InParanoid" id="A0A0C2XDR7"/>
<feature type="region of interest" description="Disordered" evidence="1">
    <location>
        <begin position="76"/>
        <end position="153"/>
    </location>
</feature>
<dbReference type="Proteomes" id="UP000054549">
    <property type="component" value="Unassembled WGS sequence"/>
</dbReference>
<reference evidence="3 4" key="1">
    <citation type="submission" date="2014-04" db="EMBL/GenBank/DDBJ databases">
        <title>Evolutionary Origins and Diversification of the Mycorrhizal Mutualists.</title>
        <authorList>
            <consortium name="DOE Joint Genome Institute"/>
            <consortium name="Mycorrhizal Genomics Consortium"/>
            <person name="Kohler A."/>
            <person name="Kuo A."/>
            <person name="Nagy L.G."/>
            <person name="Floudas D."/>
            <person name="Copeland A."/>
            <person name="Barry K.W."/>
            <person name="Cichocki N."/>
            <person name="Veneault-Fourrey C."/>
            <person name="LaButti K."/>
            <person name="Lindquist E.A."/>
            <person name="Lipzen A."/>
            <person name="Lundell T."/>
            <person name="Morin E."/>
            <person name="Murat C."/>
            <person name="Riley R."/>
            <person name="Ohm R."/>
            <person name="Sun H."/>
            <person name="Tunlid A."/>
            <person name="Henrissat B."/>
            <person name="Grigoriev I.V."/>
            <person name="Hibbett D.S."/>
            <person name="Martin F."/>
        </authorList>
    </citation>
    <scope>NUCLEOTIDE SEQUENCE [LARGE SCALE GENOMIC DNA]</scope>
    <source>
        <strain evidence="3 4">Koide BX008</strain>
    </source>
</reference>
<sequence>MRFSAVFISSAFVLASMSVALPIEREDMLVARFADSDFLAEVEARAYDELYARGGSGLHKDYDTRIIHDDDDEPFMPGFPNPPSQRTTSTKEPPLHPRLRTFNGRSMPDRDHRLHRDYDIRDPFEGLPKPASTNERPLHPRLRTFNGRSVPDMHHRDYDTRVLYEPRLPGFPIHPNQRTASTNEPPLHPRPHHFNGNGSPGRR</sequence>
<evidence type="ECO:0000256" key="1">
    <source>
        <dbReference type="SAM" id="MobiDB-lite"/>
    </source>
</evidence>
<evidence type="ECO:0000313" key="4">
    <source>
        <dbReference type="Proteomes" id="UP000054549"/>
    </source>
</evidence>
<dbReference type="AlphaFoldDB" id="A0A0C2XDR7"/>
<feature type="region of interest" description="Disordered" evidence="1">
    <location>
        <begin position="169"/>
        <end position="203"/>
    </location>
</feature>
<proteinExistence type="predicted"/>
<feature type="signal peptide" evidence="2">
    <location>
        <begin position="1"/>
        <end position="20"/>
    </location>
</feature>
<evidence type="ECO:0000256" key="2">
    <source>
        <dbReference type="SAM" id="SignalP"/>
    </source>
</evidence>